<proteinExistence type="predicted"/>
<protein>
    <submittedName>
        <fullName evidence="4">NADH:flavin oxidoreductase/NADH oxidase family protein</fullName>
    </submittedName>
</protein>
<reference evidence="5" key="1">
    <citation type="submission" date="2023-07" db="EMBL/GenBank/DDBJ databases">
        <title>Study on multiphase classification of strain Alteromonas salexigens isolated from the Yellow Sea.</title>
        <authorList>
            <person name="Sun L."/>
        </authorList>
    </citation>
    <scope>NUCLEOTIDE SEQUENCE [LARGE SCALE GENOMIC DNA]</scope>
    <source>
        <strain evidence="5">ASW11-19</strain>
    </source>
</reference>
<dbReference type="InterPro" id="IPR001155">
    <property type="entry name" value="OxRdtase_FMN_N"/>
</dbReference>
<dbReference type="Gene3D" id="3.20.20.70">
    <property type="entry name" value="Aldolase class I"/>
    <property type="match status" value="1"/>
</dbReference>
<name>A0ABT2VM74_9ALTE</name>
<evidence type="ECO:0000313" key="4">
    <source>
        <dbReference type="EMBL" id="MCU7554412.1"/>
    </source>
</evidence>
<comment type="caution">
    <text evidence="4">The sequence shown here is derived from an EMBL/GenBank/DDBJ whole genome shotgun (WGS) entry which is preliminary data.</text>
</comment>
<accession>A0ABT2VM74</accession>
<evidence type="ECO:0000313" key="5">
    <source>
        <dbReference type="Proteomes" id="UP001209257"/>
    </source>
</evidence>
<dbReference type="CDD" id="cd04733">
    <property type="entry name" value="OYE_like_2_FMN"/>
    <property type="match status" value="1"/>
</dbReference>
<dbReference type="Pfam" id="PF00724">
    <property type="entry name" value="Oxidored_FMN"/>
    <property type="match status" value="1"/>
</dbReference>
<evidence type="ECO:0000259" key="3">
    <source>
        <dbReference type="Pfam" id="PF00724"/>
    </source>
</evidence>
<keyword evidence="1" id="KW-0285">Flavoprotein</keyword>
<dbReference type="SUPFAM" id="SSF51395">
    <property type="entry name" value="FMN-linked oxidoreductases"/>
    <property type="match status" value="1"/>
</dbReference>
<keyword evidence="5" id="KW-1185">Reference proteome</keyword>
<dbReference type="Proteomes" id="UP001209257">
    <property type="component" value="Unassembled WGS sequence"/>
</dbReference>
<evidence type="ECO:0000256" key="1">
    <source>
        <dbReference type="ARBA" id="ARBA00022630"/>
    </source>
</evidence>
<sequence length="412" mass="45325">MCMSSSVFSPVTLSNGITLKNRVVKAAMEENMASYQSLPGEALYSLYRYWAHGELGMIITGNVMIDKQAMTGPGGVALEAKTPLAPFTQWAKIIQSNGAKAIMQINHPGRQVLKAMQGKALAPSPIPVNVGKHSKMFATPRQMTCDDIHDVCQRFVTTARRAVEAGFDGVEIHAAHGYLLTQFLSPLTNQRQDEWGGSLENRARLLLNIVSQVKAHCPQDFLLMVKINSADFQRGGFGIDDAITVIRRLESLGVHVVEVSGGSYEAPAMQRRTADDTQLAREAYFLEFARQIASATTIPVMTTGGIKRAEVAQQVVDSGCTLVGMASALAVTPDLVKKWQQYPAYAGVILKCGWRDKALASLAGMAMVRRQLRRLGNDLTTLRTPSPLLSLLLDLHHRKRMTRRYRRELSSE</sequence>
<evidence type="ECO:0000256" key="2">
    <source>
        <dbReference type="ARBA" id="ARBA00023002"/>
    </source>
</evidence>
<dbReference type="PANTHER" id="PTHR43656:SF2">
    <property type="entry name" value="BINDING OXIDOREDUCTASE, PUTATIVE (AFU_ORTHOLOGUE AFUA_2G08260)-RELATED"/>
    <property type="match status" value="1"/>
</dbReference>
<keyword evidence="2" id="KW-0560">Oxidoreductase</keyword>
<dbReference type="PANTHER" id="PTHR43656">
    <property type="entry name" value="BINDING OXIDOREDUCTASE, PUTATIVE (AFU_ORTHOLOGUE AFUA_2G08260)-RELATED"/>
    <property type="match status" value="1"/>
</dbReference>
<organism evidence="4 5">
    <name type="scientific">Alteromonas salexigens</name>
    <dbReference type="NCBI Taxonomy" id="2982530"/>
    <lineage>
        <taxon>Bacteria</taxon>
        <taxon>Pseudomonadati</taxon>
        <taxon>Pseudomonadota</taxon>
        <taxon>Gammaproteobacteria</taxon>
        <taxon>Alteromonadales</taxon>
        <taxon>Alteromonadaceae</taxon>
        <taxon>Alteromonas/Salinimonas group</taxon>
        <taxon>Alteromonas</taxon>
    </lineage>
</organism>
<dbReference type="InterPro" id="IPR013785">
    <property type="entry name" value="Aldolase_TIM"/>
</dbReference>
<dbReference type="EMBL" id="JAOTJC010000006">
    <property type="protein sequence ID" value="MCU7554412.1"/>
    <property type="molecule type" value="Genomic_DNA"/>
</dbReference>
<dbReference type="InterPro" id="IPR051799">
    <property type="entry name" value="NADH_flavin_oxidoreductase"/>
</dbReference>
<gene>
    <name evidence="4" type="ORF">OCL06_07360</name>
</gene>
<feature type="domain" description="NADH:flavin oxidoreductase/NADH oxidase N-terminal" evidence="3">
    <location>
        <begin position="7"/>
        <end position="341"/>
    </location>
</feature>